<dbReference type="KEGG" id="psco:LY89DRAFT_743441"/>
<dbReference type="AlphaFoldDB" id="A0A132B4G8"/>
<evidence type="ECO:0008006" key="4">
    <source>
        <dbReference type="Google" id="ProtNLM"/>
    </source>
</evidence>
<name>A0A132B4G8_MOLSC</name>
<accession>A0A132B4G8</accession>
<dbReference type="Gene3D" id="3.80.10.10">
    <property type="entry name" value="Ribonuclease Inhibitor"/>
    <property type="match status" value="1"/>
</dbReference>
<keyword evidence="3" id="KW-1185">Reference proteome</keyword>
<dbReference type="CDD" id="cd09917">
    <property type="entry name" value="F-box_SF"/>
    <property type="match status" value="1"/>
</dbReference>
<dbReference type="InterPro" id="IPR032675">
    <property type="entry name" value="LRR_dom_sf"/>
</dbReference>
<evidence type="ECO:0000313" key="2">
    <source>
        <dbReference type="EMBL" id="KUJ06804.1"/>
    </source>
</evidence>
<evidence type="ECO:0000313" key="3">
    <source>
        <dbReference type="Proteomes" id="UP000070700"/>
    </source>
</evidence>
<organism evidence="2 3">
    <name type="scientific">Mollisia scopiformis</name>
    <name type="common">Conifer needle endophyte fungus</name>
    <name type="synonym">Phialocephala scopiformis</name>
    <dbReference type="NCBI Taxonomy" id="149040"/>
    <lineage>
        <taxon>Eukaryota</taxon>
        <taxon>Fungi</taxon>
        <taxon>Dikarya</taxon>
        <taxon>Ascomycota</taxon>
        <taxon>Pezizomycotina</taxon>
        <taxon>Leotiomycetes</taxon>
        <taxon>Helotiales</taxon>
        <taxon>Mollisiaceae</taxon>
        <taxon>Mollisia</taxon>
    </lineage>
</organism>
<dbReference type="InParanoid" id="A0A132B4G8"/>
<dbReference type="RefSeq" id="XP_018061159.1">
    <property type="nucleotide sequence ID" value="XM_018220955.1"/>
</dbReference>
<dbReference type="Proteomes" id="UP000070700">
    <property type="component" value="Unassembled WGS sequence"/>
</dbReference>
<dbReference type="SUPFAM" id="SSF52047">
    <property type="entry name" value="RNI-like"/>
    <property type="match status" value="1"/>
</dbReference>
<protein>
    <recommendedName>
        <fullName evidence="4">F-box domain-containing protein</fullName>
    </recommendedName>
</protein>
<dbReference type="GeneID" id="28830681"/>
<sequence>MSTFRIPMADFHTHKRRASETESRDGTARRRRISTTSREQSGNPLKLPTEIWEQIFNHLDLKDIKSVRLSWSPWTNIAARFLFPSFVFKIDRRDIERYEQDVSKDEDFVAGIRSLRFETGMITLHQVQDELAMFFCDSNNSMRSAGSFKDYVSIDAMNEDKATAIAEYAAWNVRWHEAKQSYCDLFRMKSMLGKLKSLDSVGFSIRDTNSSSQLLKKSWCCVPASPTSVNFCRAPKDLFTFLAALASTTLSIKTLYHDRLPVTFFARGDKILAKLAEPLKHLTTLRLTFDASDIPHMKFWASLGHFLKAIPNLAVLRFGFSTNLYNPSVQWYLESYERLAGWYVPLWKMFGNHTWPRLRELRLDGLLVCEDGLFEFMNRHAQTLQVLKLFNLALWSGGMQSLFNRLRASLKLKRFRAWGELNAIHSPHEHWRILSTYDSEDDSTSPEMTAFVAEIWRTAAAVLKQSGDCSQDSAYDRLQEFMVSQNLQRAWPLDNWDLVDEDVKKPLKGWIDFEVQELSGIGEDLFTKLYDEFGFDIDGFDKDGYDEDGDHYAEDVTDSHLITHFAARREILEELLRAIPRYAALAE</sequence>
<feature type="region of interest" description="Disordered" evidence="1">
    <location>
        <begin position="1"/>
        <end position="44"/>
    </location>
</feature>
<evidence type="ECO:0000256" key="1">
    <source>
        <dbReference type="SAM" id="MobiDB-lite"/>
    </source>
</evidence>
<feature type="compositionally biased region" description="Basic and acidic residues" evidence="1">
    <location>
        <begin position="18"/>
        <end position="28"/>
    </location>
</feature>
<dbReference type="OrthoDB" id="5422579at2759"/>
<reference evidence="2 3" key="1">
    <citation type="submission" date="2015-10" db="EMBL/GenBank/DDBJ databases">
        <title>Full genome of DAOMC 229536 Phialocephala scopiformis, a fungal endophyte of spruce producing the potent anti-insectan compound rugulosin.</title>
        <authorList>
            <consortium name="DOE Joint Genome Institute"/>
            <person name="Walker A.K."/>
            <person name="Frasz S.L."/>
            <person name="Seifert K.A."/>
            <person name="Miller J.D."/>
            <person name="Mondo S.J."/>
            <person name="Labutti K."/>
            <person name="Lipzen A."/>
            <person name="Dockter R."/>
            <person name="Kennedy M."/>
            <person name="Grigoriev I.V."/>
            <person name="Spatafora J.W."/>
        </authorList>
    </citation>
    <scope>NUCLEOTIDE SEQUENCE [LARGE SCALE GENOMIC DNA]</scope>
    <source>
        <strain evidence="2 3">CBS 120377</strain>
    </source>
</reference>
<dbReference type="EMBL" id="KQ947443">
    <property type="protein sequence ID" value="KUJ06804.1"/>
    <property type="molecule type" value="Genomic_DNA"/>
</dbReference>
<gene>
    <name evidence="2" type="ORF">LY89DRAFT_743441</name>
</gene>
<proteinExistence type="predicted"/>